<dbReference type="KEGG" id="ncv:NCAV_0878"/>
<feature type="domain" description="AMP-binding enzyme C-terminal" evidence="7">
    <location>
        <begin position="534"/>
        <end position="612"/>
    </location>
</feature>
<dbReference type="Gene3D" id="3.30.300.30">
    <property type="match status" value="1"/>
</dbReference>
<protein>
    <recommendedName>
        <fullName evidence="2">acetate--CoA ligase</fullName>
        <ecNumber evidence="2">6.2.1.1</ecNumber>
    </recommendedName>
</protein>
<evidence type="ECO:0000256" key="3">
    <source>
        <dbReference type="ARBA" id="ARBA00022598"/>
    </source>
</evidence>
<evidence type="ECO:0000256" key="5">
    <source>
        <dbReference type="ARBA" id="ARBA00022840"/>
    </source>
</evidence>
<dbReference type="InterPro" id="IPR020845">
    <property type="entry name" value="AMP-binding_CS"/>
</dbReference>
<proteinExistence type="inferred from homology"/>
<dbReference type="InterPro" id="IPR000873">
    <property type="entry name" value="AMP-dep_synth/lig_dom"/>
</dbReference>
<dbReference type="Gene3D" id="3.40.50.12780">
    <property type="entry name" value="N-terminal domain of ligase-like"/>
    <property type="match status" value="1"/>
</dbReference>
<evidence type="ECO:0000259" key="8">
    <source>
        <dbReference type="Pfam" id="PF16177"/>
    </source>
</evidence>
<dbReference type="SUPFAM" id="SSF56801">
    <property type="entry name" value="Acetyl-CoA synthetase-like"/>
    <property type="match status" value="1"/>
</dbReference>
<comment type="similarity">
    <text evidence="1">Belongs to the ATP-dependent AMP-binding enzyme family.</text>
</comment>
<dbReference type="GeneID" id="41594935"/>
<dbReference type="InterPro" id="IPR045851">
    <property type="entry name" value="AMP-bd_C_sf"/>
</dbReference>
<evidence type="ECO:0000313" key="10">
    <source>
        <dbReference type="Proteomes" id="UP000236248"/>
    </source>
</evidence>
<dbReference type="GO" id="GO:0006085">
    <property type="term" value="P:acetyl-CoA biosynthetic process"/>
    <property type="evidence" value="ECO:0007669"/>
    <property type="project" value="TreeGrafter"/>
</dbReference>
<keyword evidence="5" id="KW-0067">ATP-binding</keyword>
<evidence type="ECO:0000259" key="6">
    <source>
        <dbReference type="Pfam" id="PF00501"/>
    </source>
</evidence>
<dbReference type="GO" id="GO:0003987">
    <property type="term" value="F:acetate-CoA ligase activity"/>
    <property type="evidence" value="ECO:0007669"/>
    <property type="project" value="UniProtKB-EC"/>
</dbReference>
<accession>A0A2K5AQZ2</accession>
<dbReference type="PROSITE" id="PS00455">
    <property type="entry name" value="AMP_BINDING"/>
    <property type="match status" value="1"/>
</dbReference>
<gene>
    <name evidence="9" type="primary">acsA</name>
    <name evidence="9" type="ORF">NCAV_0878</name>
</gene>
<dbReference type="AlphaFoldDB" id="A0A2K5AQZ2"/>
<reference evidence="10" key="1">
    <citation type="submission" date="2018-01" db="EMBL/GenBank/DDBJ databases">
        <authorList>
            <person name="Kerou L M."/>
        </authorList>
    </citation>
    <scope>NUCLEOTIDE SEQUENCE [LARGE SCALE GENOMIC DNA]</scope>
    <source>
        <strain evidence="10">SCU2</strain>
    </source>
</reference>
<dbReference type="InterPro" id="IPR025110">
    <property type="entry name" value="AMP-bd_C"/>
</dbReference>
<dbReference type="Pfam" id="PF13193">
    <property type="entry name" value="AMP-binding_C"/>
    <property type="match status" value="1"/>
</dbReference>
<feature type="domain" description="Acetyl-coenzyme A synthetase N-terminal" evidence="8">
    <location>
        <begin position="29"/>
        <end position="88"/>
    </location>
</feature>
<keyword evidence="3 9" id="KW-0436">Ligase</keyword>
<dbReference type="RefSeq" id="WP_103287201.1">
    <property type="nucleotide sequence ID" value="NZ_LT981265.1"/>
</dbReference>
<dbReference type="Pfam" id="PF16177">
    <property type="entry name" value="ACAS_N"/>
    <property type="match status" value="1"/>
</dbReference>
<keyword evidence="10" id="KW-1185">Reference proteome</keyword>
<feature type="domain" description="AMP-dependent synthetase/ligase" evidence="6">
    <location>
        <begin position="97"/>
        <end position="478"/>
    </location>
</feature>
<keyword evidence="4" id="KW-0547">Nucleotide-binding</keyword>
<dbReference type="GO" id="GO:0005524">
    <property type="term" value="F:ATP binding"/>
    <property type="evidence" value="ECO:0007669"/>
    <property type="project" value="UniProtKB-KW"/>
</dbReference>
<dbReference type="EMBL" id="LT981265">
    <property type="protein sequence ID" value="SPC34055.1"/>
    <property type="molecule type" value="Genomic_DNA"/>
</dbReference>
<dbReference type="Pfam" id="PF00501">
    <property type="entry name" value="AMP-binding"/>
    <property type="match status" value="1"/>
</dbReference>
<dbReference type="NCBIfam" id="NF001208">
    <property type="entry name" value="PRK00174.1"/>
    <property type="match status" value="1"/>
</dbReference>
<evidence type="ECO:0000256" key="1">
    <source>
        <dbReference type="ARBA" id="ARBA00006432"/>
    </source>
</evidence>
<sequence length="646" mass="72756">MGYVFTPSDDAVRSSNIARFMDANGIRDYKELIERASKDIEWYWDAVSNDLNIEWFREYSTDKILDVSDGIEWARWFVDGKCNIAYNCLEKHIKDGKGSKPAIVWENEQGSRRIVTYSELYSMSCRIANALNAIVEKGDVVCIYMPMVPEAIASMLACSMIGAVHSVVFSGFSARALADRLNDARAKVLITADGYYRRGKQVELKKSADEALRMNSTVERVIVHEYSNMQFEESKKDVMMSSILKHESSHAECVEMDAEDRLFILYTSGTTGRPKGTVHVHGGFMVFAAQQAAYLVDMKDSDLLFWPADIGWITGQTWSVYGSLILNCTSLIYDGALDYPLPDRVLRMVDEYNVTILGMAPTALRAIMRALDDETISRYRLDTLRIIACTGEVIHEDEWFWYFKRIGKARCPVINLSGGTEVGGAILSVLPIMPIKPCTVGLQVPGFDADVVDDECRPVRGGKGYLVIRKPWPAMTRGILNDPARYIEVYWSRFKGVWFHGDYASIDEDGLWYLHGRVDDVIKVAGHRFSSTDIEAVLAMHEAVAESAVIGLPDEVKGERIVAYVVLKPSYRKMHDLLRDELRRHVENTVGKIARPDSIYFVDDLPKTRSGKVMRRLVRAKALGMQVGDVSSIENIASLAMLDNPY</sequence>
<dbReference type="InterPro" id="IPR032387">
    <property type="entry name" value="ACAS_N"/>
</dbReference>
<dbReference type="InterPro" id="IPR042099">
    <property type="entry name" value="ANL_N_sf"/>
</dbReference>
<dbReference type="Proteomes" id="UP000236248">
    <property type="component" value="Chromosome NCAV"/>
</dbReference>
<evidence type="ECO:0000259" key="7">
    <source>
        <dbReference type="Pfam" id="PF13193"/>
    </source>
</evidence>
<dbReference type="EC" id="6.2.1.1" evidence="2"/>
<organism evidence="9 10">
    <name type="scientific">Candidatus Nitrosocaldus cavascurensis</name>
    <dbReference type="NCBI Taxonomy" id="2058097"/>
    <lineage>
        <taxon>Archaea</taxon>
        <taxon>Nitrososphaerota</taxon>
        <taxon>Nitrososphaeria</taxon>
        <taxon>Candidatus Nitrosocaldales</taxon>
        <taxon>Candidatus Nitrosocaldaceae</taxon>
        <taxon>Candidatus Nitrosocaldus</taxon>
    </lineage>
</organism>
<evidence type="ECO:0000256" key="2">
    <source>
        <dbReference type="ARBA" id="ARBA00013275"/>
    </source>
</evidence>
<dbReference type="PANTHER" id="PTHR24095:SF14">
    <property type="entry name" value="ACETYL-COENZYME A SYNTHETASE 1"/>
    <property type="match status" value="1"/>
</dbReference>
<name>A0A2K5AQZ2_9ARCH</name>
<dbReference type="PANTHER" id="PTHR24095">
    <property type="entry name" value="ACETYL-COENZYME A SYNTHETASE"/>
    <property type="match status" value="1"/>
</dbReference>
<evidence type="ECO:0000313" key="9">
    <source>
        <dbReference type="EMBL" id="SPC34055.1"/>
    </source>
</evidence>
<evidence type="ECO:0000256" key="4">
    <source>
        <dbReference type="ARBA" id="ARBA00022741"/>
    </source>
</evidence>